<name>A0A0W8F6V8_9ZZZZ</name>
<comment type="caution">
    <text evidence="1">The sequence shown here is derived from an EMBL/GenBank/DDBJ whole genome shotgun (WGS) entry which is preliminary data.</text>
</comment>
<organism evidence="1">
    <name type="scientific">hydrocarbon metagenome</name>
    <dbReference type="NCBI Taxonomy" id="938273"/>
    <lineage>
        <taxon>unclassified sequences</taxon>
        <taxon>metagenomes</taxon>
        <taxon>ecological metagenomes</taxon>
    </lineage>
</organism>
<gene>
    <name evidence="1" type="ORF">ASZ90_013740</name>
</gene>
<dbReference type="EMBL" id="LNQE01001488">
    <property type="protein sequence ID" value="KUG16581.1"/>
    <property type="molecule type" value="Genomic_DNA"/>
</dbReference>
<proteinExistence type="predicted"/>
<reference evidence="1" key="1">
    <citation type="journal article" date="2015" name="Proc. Natl. Acad. Sci. U.S.A.">
        <title>Networks of energetic and metabolic interactions define dynamics in microbial communities.</title>
        <authorList>
            <person name="Embree M."/>
            <person name="Liu J.K."/>
            <person name="Al-Bassam M.M."/>
            <person name="Zengler K."/>
        </authorList>
    </citation>
    <scope>NUCLEOTIDE SEQUENCE</scope>
</reference>
<evidence type="ECO:0000313" key="1">
    <source>
        <dbReference type="EMBL" id="KUG16581.1"/>
    </source>
</evidence>
<protein>
    <submittedName>
        <fullName evidence="1">Uncharacterized protein</fullName>
    </submittedName>
</protein>
<dbReference type="AlphaFoldDB" id="A0A0W8F6V8"/>
<sequence>MIHHLLVNREMWEEEGFKKKRLDFDFDRKSSTSQLTWLDLVANNVVRIGEGKPRSGG</sequence>
<accession>A0A0W8F6V8</accession>